<proteinExistence type="predicted"/>
<dbReference type="PATRIC" id="fig|1088721.3.peg.2674"/>
<gene>
    <name evidence="1" type="ORF">NSU_2706</name>
</gene>
<reference evidence="1 2" key="1">
    <citation type="journal article" date="2012" name="J. Bacteriol.">
        <title>Genome sequence of benzo(a)pyrene-degrading bacterium Novosphingobium pentaromativorans US6-1.</title>
        <authorList>
            <person name="Luo Y.R."/>
            <person name="Kang S.G."/>
            <person name="Kim S.J."/>
            <person name="Kim M.R."/>
            <person name="Li N."/>
            <person name="Lee J.H."/>
            <person name="Kwon K.K."/>
        </authorList>
    </citation>
    <scope>NUCLEOTIDE SEQUENCE [LARGE SCALE GENOMIC DNA]</scope>
    <source>
        <strain evidence="1 2">US6-1</strain>
    </source>
</reference>
<evidence type="ECO:0000313" key="1">
    <source>
        <dbReference type="EMBL" id="EHJ60358.1"/>
    </source>
</evidence>
<comment type="caution">
    <text evidence="1">The sequence shown here is derived from an EMBL/GenBank/DDBJ whole genome shotgun (WGS) entry which is preliminary data.</text>
</comment>
<keyword evidence="2" id="KW-1185">Reference proteome</keyword>
<dbReference type="EMBL" id="AGFM01000039">
    <property type="protein sequence ID" value="EHJ60358.1"/>
    <property type="molecule type" value="Genomic_DNA"/>
</dbReference>
<dbReference type="RefSeq" id="WP_007013617.1">
    <property type="nucleotide sequence ID" value="NZ_AGFM01000039.1"/>
</dbReference>
<name>G6EED5_9SPHN</name>
<dbReference type="Proteomes" id="UP000004030">
    <property type="component" value="Unassembled WGS sequence"/>
</dbReference>
<dbReference type="OrthoDB" id="7510402at2"/>
<dbReference type="eggNOG" id="COG5388">
    <property type="taxonomic scope" value="Bacteria"/>
</dbReference>
<protein>
    <submittedName>
        <fullName evidence="1">Uncharacterized protein</fullName>
    </submittedName>
</protein>
<sequence>MVYPSELSDWRAEQPFDEGAMMDGQDEGIAERFNKIAALAYARWEALRDDEELPSIAHSTIEETRLFTSNCVQVAWDPEITLPTISYLGESLAPQLAEISGDHWPNLPIESPIVTLLHRISQQAVEERDATEFKECVTDSNGMTRECRGLALPFLGRERGTFLVDVMFDLDQPMEPLAQAEELGELLLEQELDPEEMPNLATKPPPPPVLFVCVSGDRDDAARPRSPRSSDVQAKPYLLPISAEIPAEDDIAQDEPLLLTESFEAPSADEGLLINYDEFLMSLEEARHQVEAASSSEERSHVALYRAIGAAYDFSIYALDAPDRLERMIVEAGLTMQARAPMTPIVKLVFGAHYDRPRLAEYATALAHGRRKGVAAGAFVDYLLTYEGGLKGIVKAERARKRKIRSPRHSKLELIESKLRQLPAVPAQTITPKGEEFALVLARRMPDGTIALLGEVPKDERLLCSAAQKFLKT</sequence>
<evidence type="ECO:0000313" key="2">
    <source>
        <dbReference type="Proteomes" id="UP000004030"/>
    </source>
</evidence>
<accession>G6EED5</accession>
<organism evidence="1 2">
    <name type="scientific">Novosphingobium pentaromativorans US6-1</name>
    <dbReference type="NCBI Taxonomy" id="1088721"/>
    <lineage>
        <taxon>Bacteria</taxon>
        <taxon>Pseudomonadati</taxon>
        <taxon>Pseudomonadota</taxon>
        <taxon>Alphaproteobacteria</taxon>
        <taxon>Sphingomonadales</taxon>
        <taxon>Sphingomonadaceae</taxon>
        <taxon>Novosphingobium</taxon>
    </lineage>
</organism>
<dbReference type="AlphaFoldDB" id="G6EED5"/>